<dbReference type="InterPro" id="IPR012340">
    <property type="entry name" value="NA-bd_OB-fold"/>
</dbReference>
<dbReference type="InterPro" id="IPR000424">
    <property type="entry name" value="Primosome_PriB/ssb"/>
</dbReference>
<evidence type="ECO:0000256" key="3">
    <source>
        <dbReference type="ARBA" id="ARBA00023125"/>
    </source>
</evidence>
<gene>
    <name evidence="5" type="ORF">MAGMO_0290</name>
</gene>
<dbReference type="CDD" id="cd04496">
    <property type="entry name" value="SSB_OBF"/>
    <property type="match status" value="1"/>
</dbReference>
<evidence type="ECO:0000256" key="4">
    <source>
        <dbReference type="PROSITE-ProRule" id="PRU00252"/>
    </source>
</evidence>
<protein>
    <submittedName>
        <fullName evidence="5">Putative Single-strand binding protein/Primosomal replication protein</fullName>
    </submittedName>
</protein>
<dbReference type="AlphaFoldDB" id="A0A1S7LDL3"/>
<dbReference type="GO" id="GO:0006269">
    <property type="term" value="P:DNA replication, synthesis of primer"/>
    <property type="evidence" value="ECO:0007669"/>
    <property type="project" value="UniProtKB-KW"/>
</dbReference>
<dbReference type="PROSITE" id="PS50935">
    <property type="entry name" value="SSB"/>
    <property type="match status" value="1"/>
</dbReference>
<dbReference type="GO" id="GO:1990077">
    <property type="term" value="C:primosome complex"/>
    <property type="evidence" value="ECO:0007669"/>
    <property type="project" value="UniProtKB-KW"/>
</dbReference>
<dbReference type="Gene3D" id="2.40.50.140">
    <property type="entry name" value="Nucleic acid-binding proteins"/>
    <property type="match status" value="1"/>
</dbReference>
<keyword evidence="2" id="KW-0235">DNA replication</keyword>
<dbReference type="NCBIfam" id="TIGR04418">
    <property type="entry name" value="PriB_gamma"/>
    <property type="match status" value="1"/>
</dbReference>
<reference evidence="5" key="1">
    <citation type="submission" date="2015-04" db="EMBL/GenBank/DDBJ databases">
        <authorList>
            <person name="Syromyatnikov M.Y."/>
            <person name="Popov V.N."/>
        </authorList>
    </citation>
    <scope>NUCLEOTIDE SEQUENCE</scope>
    <source>
        <strain evidence="5">MO-1</strain>
    </source>
</reference>
<dbReference type="Pfam" id="PF22657">
    <property type="entry name" value="SSB_1"/>
    <property type="match status" value="1"/>
</dbReference>
<proteinExistence type="predicted"/>
<sequence length="137" mass="15185">MVDPSMGAEQPQESEPVQANDVVLSGLVVTAPDLRYTPAGTAIAQWELEHHSQVTDLPPLQGVALRIQLIAAGALAQECQLLHIGDRIKVRGRLNQKRHQRSEETRWGKLELVVRQIKLEQAVERTLPADKENGTET</sequence>
<dbReference type="EMBL" id="LO017727">
    <property type="protein sequence ID" value="CRH04503.1"/>
    <property type="molecule type" value="Genomic_DNA"/>
</dbReference>
<evidence type="ECO:0000313" key="5">
    <source>
        <dbReference type="EMBL" id="CRH04503.1"/>
    </source>
</evidence>
<evidence type="ECO:0000256" key="2">
    <source>
        <dbReference type="ARBA" id="ARBA00022705"/>
    </source>
</evidence>
<evidence type="ECO:0000256" key="1">
    <source>
        <dbReference type="ARBA" id="ARBA00022515"/>
    </source>
</evidence>
<dbReference type="InterPro" id="IPR023646">
    <property type="entry name" value="Prisomal_replication_PriB"/>
</dbReference>
<keyword evidence="3 4" id="KW-0238">DNA-binding</keyword>
<dbReference type="SUPFAM" id="SSF50249">
    <property type="entry name" value="Nucleic acid-binding proteins"/>
    <property type="match status" value="1"/>
</dbReference>
<organism evidence="5">
    <name type="scientific">Magnetococcus massalia (strain MO-1)</name>
    <dbReference type="NCBI Taxonomy" id="451514"/>
    <lineage>
        <taxon>Bacteria</taxon>
        <taxon>Pseudomonadati</taxon>
        <taxon>Pseudomonadota</taxon>
        <taxon>Magnetococcia</taxon>
        <taxon>Magnetococcales</taxon>
        <taxon>Magnetococcaceae</taxon>
        <taxon>Magnetococcus</taxon>
    </lineage>
</organism>
<name>A0A1S7LDL3_MAGMO</name>
<accession>A0A1S7LDL3</accession>
<keyword evidence="1" id="KW-0639">Primosome</keyword>
<dbReference type="GO" id="GO:0003697">
    <property type="term" value="F:single-stranded DNA binding"/>
    <property type="evidence" value="ECO:0007669"/>
    <property type="project" value="InterPro"/>
</dbReference>